<dbReference type="OrthoDB" id="3193769at2"/>
<dbReference type="PANTHER" id="PTHR35004:SF7">
    <property type="entry name" value="INTEGRASE PROTEIN"/>
    <property type="match status" value="1"/>
</dbReference>
<reference evidence="5" key="1">
    <citation type="submission" date="2016-10" db="EMBL/GenBank/DDBJ databases">
        <authorList>
            <person name="Varghese N."/>
            <person name="Submissions S."/>
        </authorList>
    </citation>
    <scope>NUCLEOTIDE SEQUENCE [LARGE SCALE GENOMIC DNA]</scope>
    <source>
        <strain evidence="5">DSM 5463</strain>
    </source>
</reference>
<keyword evidence="5" id="KW-1185">Reference proteome</keyword>
<dbReference type="Pfam" id="PF22483">
    <property type="entry name" value="Mu-transpos_C_2"/>
    <property type="match status" value="1"/>
</dbReference>
<evidence type="ECO:0000259" key="3">
    <source>
        <dbReference type="PROSITE" id="PS50994"/>
    </source>
</evidence>
<organism evidence="4 5">
    <name type="scientific">Caloramator fervidus</name>
    <dbReference type="NCBI Taxonomy" id="29344"/>
    <lineage>
        <taxon>Bacteria</taxon>
        <taxon>Bacillati</taxon>
        <taxon>Bacillota</taxon>
        <taxon>Clostridia</taxon>
        <taxon>Eubacteriales</taxon>
        <taxon>Clostridiaceae</taxon>
        <taxon>Caloramator</taxon>
    </lineage>
</organism>
<name>A0A1H5XWE2_9CLOT</name>
<keyword evidence="2" id="KW-0472">Membrane</keyword>
<proteinExistence type="inferred from homology"/>
<keyword evidence="2" id="KW-0812">Transmembrane</keyword>
<dbReference type="GO" id="GO:0015074">
    <property type="term" value="P:DNA integration"/>
    <property type="evidence" value="ECO:0007669"/>
    <property type="project" value="InterPro"/>
</dbReference>
<dbReference type="InterPro" id="IPR054353">
    <property type="entry name" value="IstA-like_C"/>
</dbReference>
<evidence type="ECO:0000313" key="5">
    <source>
        <dbReference type="Proteomes" id="UP000242850"/>
    </source>
</evidence>
<evidence type="ECO:0000256" key="2">
    <source>
        <dbReference type="SAM" id="Phobius"/>
    </source>
</evidence>
<dbReference type="EMBL" id="FNUK01000040">
    <property type="protein sequence ID" value="SEG16084.1"/>
    <property type="molecule type" value="Genomic_DNA"/>
</dbReference>
<accession>A0A1H5XWE2</accession>
<feature type="domain" description="Integrase catalytic" evidence="3">
    <location>
        <begin position="41"/>
        <end position="216"/>
    </location>
</feature>
<dbReference type="PROSITE" id="PS50994">
    <property type="entry name" value="INTEGRASE"/>
    <property type="match status" value="1"/>
</dbReference>
<dbReference type="AlphaFoldDB" id="A0A1H5XWE2"/>
<dbReference type="InterPro" id="IPR036397">
    <property type="entry name" value="RNaseH_sf"/>
</dbReference>
<comment type="similarity">
    <text evidence="1">Belongs to the transposase IS21/IS408/IS1162 family.</text>
</comment>
<keyword evidence="2" id="KW-1133">Transmembrane helix</keyword>
<dbReference type="InterPro" id="IPR001584">
    <property type="entry name" value="Integrase_cat-core"/>
</dbReference>
<dbReference type="GO" id="GO:0003676">
    <property type="term" value="F:nucleic acid binding"/>
    <property type="evidence" value="ECO:0007669"/>
    <property type="project" value="InterPro"/>
</dbReference>
<dbReference type="NCBIfam" id="NF033546">
    <property type="entry name" value="transpos_IS21"/>
    <property type="match status" value="1"/>
</dbReference>
<dbReference type="Gene3D" id="3.30.420.10">
    <property type="entry name" value="Ribonuclease H-like superfamily/Ribonuclease H"/>
    <property type="match status" value="1"/>
</dbReference>
<sequence>MKKKIDIYEALIEEGFDIGYTSVCSAINAINDKAKEAFIKAEYSQGDVCEFDWGDVRLFIAEELKYLQLAVFTTAKSNYRYAVIMPKQNTQCFQESHAKFFEHVGGVFKTMVYDNMKVAVKKFVGLNEKEPTEGLLKLSIYYGFKFRFCNVRRGNEKGHVEKSVEYIRRKAFSNKDNFESVEEANKYLEEVCLRLNKILQTTRDNKSAIELLEMEREGLLQNPPIFDSARIEEPRVDKYSTILIDSCHYSVPDNLVGKKIFVKVYLNRILCFYENEKICEHEKKHGLNEWTIKLEHYLKTLKKKPGALASSLAMKQIDPRLQKIYQDYYIKREREFIELIQLIYEKNLEEILQAIEVLKKINPIDITTEKIKAICNRGEIRKEKGLTNDISSTSEIDKYTAKISSKIYGLNRTFINYRFQFIYLCIIKCRLFPFCFLIYYLKMLRH</sequence>
<dbReference type="Proteomes" id="UP000242850">
    <property type="component" value="Unassembled WGS sequence"/>
</dbReference>
<dbReference type="PANTHER" id="PTHR35004">
    <property type="entry name" value="TRANSPOSASE RV3428C-RELATED"/>
    <property type="match status" value="1"/>
</dbReference>
<evidence type="ECO:0000256" key="1">
    <source>
        <dbReference type="ARBA" id="ARBA00009277"/>
    </source>
</evidence>
<protein>
    <submittedName>
        <fullName evidence="4">Integrase core domain-containing protein</fullName>
    </submittedName>
</protein>
<feature type="transmembrane region" description="Helical" evidence="2">
    <location>
        <begin position="421"/>
        <end position="441"/>
    </location>
</feature>
<evidence type="ECO:0000313" key="4">
    <source>
        <dbReference type="EMBL" id="SEG16084.1"/>
    </source>
</evidence>
<gene>
    <name evidence="4" type="ORF">SAMN05660865_01887</name>
</gene>